<keyword evidence="4 6" id="KW-0697">Rotamase</keyword>
<gene>
    <name evidence="8" type="ORF">MIZ03_2800</name>
</gene>
<dbReference type="RefSeq" id="WP_223903913.1">
    <property type="nucleotide sequence ID" value="NZ_AP024238.1"/>
</dbReference>
<sequence>MTTPLITSGSFLTLHYRLSGPAGDVVNTFNAAPATLTLGTGELAPAVEARLIGLAEGTHTTLELAAGEAFGPRSPDMQQWLARQALDDLGGAGETFEVGEVVKFPTPDGNGEFAGVILDFRSDDKGDAVLFDFNHPLAGQPVTFEVQVIGVL</sequence>
<dbReference type="PANTHER" id="PTHR47861">
    <property type="entry name" value="FKBP-TYPE PEPTIDYL-PROLYL CIS-TRANS ISOMERASE SLYD"/>
    <property type="match status" value="1"/>
</dbReference>
<proteinExistence type="inferred from homology"/>
<comment type="catalytic activity">
    <reaction evidence="1 6">
        <text>[protein]-peptidylproline (omega=180) = [protein]-peptidylproline (omega=0)</text>
        <dbReference type="Rhea" id="RHEA:16237"/>
        <dbReference type="Rhea" id="RHEA-COMP:10747"/>
        <dbReference type="Rhea" id="RHEA-COMP:10748"/>
        <dbReference type="ChEBI" id="CHEBI:83833"/>
        <dbReference type="ChEBI" id="CHEBI:83834"/>
        <dbReference type="EC" id="5.2.1.8"/>
    </reaction>
</comment>
<comment type="similarity">
    <text evidence="2">Belongs to the FKBP-type PPIase family.</text>
</comment>
<dbReference type="Gene3D" id="2.40.10.330">
    <property type="match status" value="1"/>
</dbReference>
<reference evidence="8 9" key="1">
    <citation type="journal article" date="2021" name="Microbiol. Spectr.">
        <title>A Single Bacterium Capable of Oxidation and Reduction of Iron at Circumneutral pH.</title>
        <authorList>
            <person name="Kato S."/>
            <person name="Ohkuma M."/>
        </authorList>
    </citation>
    <scope>NUCLEOTIDE SEQUENCE [LARGE SCALE GENOMIC DNA]</scope>
    <source>
        <strain evidence="8 9">MIZ03</strain>
    </source>
</reference>
<evidence type="ECO:0000313" key="8">
    <source>
        <dbReference type="EMBL" id="BCO27909.1"/>
    </source>
</evidence>
<dbReference type="Gene3D" id="3.10.50.40">
    <property type="match status" value="1"/>
</dbReference>
<feature type="domain" description="PPIase FKBP-type" evidence="7">
    <location>
        <begin position="9"/>
        <end position="74"/>
    </location>
</feature>
<name>A0ABN6D793_9BURK</name>
<dbReference type="EMBL" id="AP024238">
    <property type="protein sequence ID" value="BCO27909.1"/>
    <property type="molecule type" value="Genomic_DNA"/>
</dbReference>
<dbReference type="SUPFAM" id="SSF54534">
    <property type="entry name" value="FKBP-like"/>
    <property type="match status" value="1"/>
</dbReference>
<dbReference type="InterPro" id="IPR046357">
    <property type="entry name" value="PPIase_dom_sf"/>
</dbReference>
<keyword evidence="5 6" id="KW-0413">Isomerase</keyword>
<dbReference type="EC" id="5.2.1.8" evidence="3 6"/>
<evidence type="ECO:0000256" key="4">
    <source>
        <dbReference type="ARBA" id="ARBA00023110"/>
    </source>
</evidence>
<dbReference type="InterPro" id="IPR048261">
    <property type="entry name" value="SlpA/SlyD-like_ins_sf"/>
</dbReference>
<evidence type="ECO:0000259" key="7">
    <source>
        <dbReference type="PROSITE" id="PS50059"/>
    </source>
</evidence>
<accession>A0ABN6D793</accession>
<evidence type="ECO:0000256" key="5">
    <source>
        <dbReference type="ARBA" id="ARBA00023235"/>
    </source>
</evidence>
<dbReference type="InterPro" id="IPR001179">
    <property type="entry name" value="PPIase_FKBP_dom"/>
</dbReference>
<dbReference type="Proteomes" id="UP000824366">
    <property type="component" value="Chromosome"/>
</dbReference>
<organism evidence="8 9">
    <name type="scientific">Rhodoferax lithotrophicus</name>
    <dbReference type="NCBI Taxonomy" id="2798804"/>
    <lineage>
        <taxon>Bacteria</taxon>
        <taxon>Pseudomonadati</taxon>
        <taxon>Pseudomonadota</taxon>
        <taxon>Betaproteobacteria</taxon>
        <taxon>Burkholderiales</taxon>
        <taxon>Comamonadaceae</taxon>
        <taxon>Rhodoferax</taxon>
    </lineage>
</organism>
<evidence type="ECO:0000256" key="6">
    <source>
        <dbReference type="PROSITE-ProRule" id="PRU00277"/>
    </source>
</evidence>
<evidence type="ECO:0000256" key="2">
    <source>
        <dbReference type="ARBA" id="ARBA00006577"/>
    </source>
</evidence>
<protein>
    <recommendedName>
        <fullName evidence="3 6">peptidylprolyl isomerase</fullName>
        <ecNumber evidence="3 6">5.2.1.8</ecNumber>
    </recommendedName>
</protein>
<dbReference type="PANTHER" id="PTHR47861:SF4">
    <property type="entry name" value="FKBP-TYPE 16 KDA PEPTIDYL-PROLYL CIS-TRANS ISOMERASE"/>
    <property type="match status" value="1"/>
</dbReference>
<evidence type="ECO:0000256" key="3">
    <source>
        <dbReference type="ARBA" id="ARBA00013194"/>
    </source>
</evidence>
<evidence type="ECO:0000256" key="1">
    <source>
        <dbReference type="ARBA" id="ARBA00000971"/>
    </source>
</evidence>
<evidence type="ECO:0000313" key="9">
    <source>
        <dbReference type="Proteomes" id="UP000824366"/>
    </source>
</evidence>
<keyword evidence="9" id="KW-1185">Reference proteome</keyword>
<dbReference type="GO" id="GO:0016853">
    <property type="term" value="F:isomerase activity"/>
    <property type="evidence" value="ECO:0007669"/>
    <property type="project" value="UniProtKB-KW"/>
</dbReference>
<dbReference type="PROSITE" id="PS50059">
    <property type="entry name" value="FKBP_PPIASE"/>
    <property type="match status" value="1"/>
</dbReference>